<gene>
    <name evidence="2" type="ORF">N8M53_05325</name>
</gene>
<name>A0AA47LSA7_9GAMM</name>
<feature type="transmembrane region" description="Helical" evidence="1">
    <location>
        <begin position="23"/>
        <end position="40"/>
    </location>
</feature>
<keyword evidence="1" id="KW-0812">Transmembrane</keyword>
<dbReference type="Proteomes" id="UP001164748">
    <property type="component" value="Chromosome"/>
</dbReference>
<organism evidence="2 3">
    <name type="scientific">Salinivibrio kushneri</name>
    <dbReference type="NCBI Taxonomy" id="1908198"/>
    <lineage>
        <taxon>Bacteria</taxon>
        <taxon>Pseudomonadati</taxon>
        <taxon>Pseudomonadota</taxon>
        <taxon>Gammaproteobacteria</taxon>
        <taxon>Vibrionales</taxon>
        <taxon>Vibrionaceae</taxon>
        <taxon>Salinivibrio</taxon>
    </lineage>
</organism>
<evidence type="ECO:0000313" key="2">
    <source>
        <dbReference type="EMBL" id="WBA09619.1"/>
    </source>
</evidence>
<evidence type="ECO:0000313" key="3">
    <source>
        <dbReference type="Proteomes" id="UP001164748"/>
    </source>
</evidence>
<reference evidence="2" key="1">
    <citation type="submission" date="2022-09" db="EMBL/GenBank/DDBJ databases">
        <authorList>
            <person name="Li Z.-J."/>
        </authorList>
    </citation>
    <scope>NUCLEOTIDE SEQUENCE</scope>
    <source>
        <strain evidence="2">TGB11</strain>
    </source>
</reference>
<feature type="transmembrane region" description="Helical" evidence="1">
    <location>
        <begin position="46"/>
        <end position="64"/>
    </location>
</feature>
<proteinExistence type="predicted"/>
<keyword evidence="1" id="KW-1133">Transmembrane helix</keyword>
<dbReference type="RefSeq" id="WP_269579751.1">
    <property type="nucleotide sequence ID" value="NZ_CP114588.1"/>
</dbReference>
<dbReference type="GO" id="GO:0005886">
    <property type="term" value="C:plasma membrane"/>
    <property type="evidence" value="ECO:0007669"/>
    <property type="project" value="TreeGrafter"/>
</dbReference>
<evidence type="ECO:0000256" key="1">
    <source>
        <dbReference type="SAM" id="Phobius"/>
    </source>
</evidence>
<dbReference type="Pfam" id="PF05656">
    <property type="entry name" value="DUF805"/>
    <property type="match status" value="1"/>
</dbReference>
<dbReference type="PANTHER" id="PTHR34980:SF2">
    <property type="entry name" value="INNER MEMBRANE PROTEIN YHAH-RELATED"/>
    <property type="match status" value="1"/>
</dbReference>
<dbReference type="InterPro" id="IPR008523">
    <property type="entry name" value="DUF805"/>
</dbReference>
<dbReference type="AlphaFoldDB" id="A0AA47LSA7"/>
<dbReference type="EMBL" id="CP114588">
    <property type="protein sequence ID" value="WBA09619.1"/>
    <property type="molecule type" value="Genomic_DNA"/>
</dbReference>
<feature type="transmembrane region" description="Helical" evidence="1">
    <location>
        <begin position="76"/>
        <end position="95"/>
    </location>
</feature>
<accession>A0AA47LSA7</accession>
<protein>
    <submittedName>
        <fullName evidence="2">DUF805 domain-containing protein</fullName>
    </submittedName>
</protein>
<dbReference type="PANTHER" id="PTHR34980">
    <property type="entry name" value="INNER MEMBRANE PROTEIN-RELATED-RELATED"/>
    <property type="match status" value="1"/>
</dbReference>
<sequence length="117" mass="13248">MEWYLKVLRNYVTFSGRAHRREYWMFFLINFCISVALNIVAEATGLVLLSIIYSLAVLLPTLAVTSRRLHDTGRSAWWLLISLIPIIGMIVLLVLCALEGDQNSNQYGSNPQFAEGV</sequence>
<keyword evidence="1" id="KW-0472">Membrane</keyword>